<dbReference type="GO" id="GO:0006310">
    <property type="term" value="P:DNA recombination"/>
    <property type="evidence" value="ECO:0007669"/>
    <property type="project" value="UniProtKB-KW"/>
</dbReference>
<evidence type="ECO:0000259" key="2">
    <source>
        <dbReference type="PROSITE" id="PS51898"/>
    </source>
</evidence>
<dbReference type="SUPFAM" id="SSF56349">
    <property type="entry name" value="DNA breaking-rejoining enzymes"/>
    <property type="match status" value="1"/>
</dbReference>
<dbReference type="InterPro" id="IPR002104">
    <property type="entry name" value="Integrase_catalytic"/>
</dbReference>
<dbReference type="KEGG" id="cak:Caul_1321"/>
<dbReference type="AlphaFoldDB" id="B0SZG1"/>
<dbReference type="InterPro" id="IPR046668">
    <property type="entry name" value="DUF6538"/>
</dbReference>
<dbReference type="PROSITE" id="PS51898">
    <property type="entry name" value="TYR_RECOMBINASE"/>
    <property type="match status" value="1"/>
</dbReference>
<proteinExistence type="predicted"/>
<dbReference type="InterPro" id="IPR011010">
    <property type="entry name" value="DNA_brk_join_enz"/>
</dbReference>
<accession>B0SZG1</accession>
<reference evidence="3" key="1">
    <citation type="submission" date="2008-01" db="EMBL/GenBank/DDBJ databases">
        <title>Complete sequence of chromosome of Caulobacter sp. K31.</title>
        <authorList>
            <consortium name="US DOE Joint Genome Institute"/>
            <person name="Copeland A."/>
            <person name="Lucas S."/>
            <person name="Lapidus A."/>
            <person name="Barry K."/>
            <person name="Glavina del Rio T."/>
            <person name="Dalin E."/>
            <person name="Tice H."/>
            <person name="Pitluck S."/>
            <person name="Bruce D."/>
            <person name="Goodwin L."/>
            <person name="Thompson L.S."/>
            <person name="Brettin T."/>
            <person name="Detter J.C."/>
            <person name="Han C."/>
            <person name="Schmutz J."/>
            <person name="Larimer F."/>
            <person name="Land M."/>
            <person name="Hauser L."/>
            <person name="Kyrpides N."/>
            <person name="Kim E."/>
            <person name="Stephens C."/>
            <person name="Richardson P."/>
        </authorList>
    </citation>
    <scope>NUCLEOTIDE SEQUENCE [LARGE SCALE GENOMIC DNA]</scope>
    <source>
        <strain evidence="3">K31</strain>
    </source>
</reference>
<dbReference type="eggNOG" id="COG0582">
    <property type="taxonomic scope" value="Bacteria"/>
</dbReference>
<keyword evidence="1" id="KW-0233">DNA recombination</keyword>
<name>B0SZG1_CAUSK</name>
<dbReference type="Pfam" id="PF20172">
    <property type="entry name" value="DUF6538"/>
    <property type="match status" value="1"/>
</dbReference>
<organism evidence="3">
    <name type="scientific">Caulobacter sp. (strain K31)</name>
    <dbReference type="NCBI Taxonomy" id="366602"/>
    <lineage>
        <taxon>Bacteria</taxon>
        <taxon>Pseudomonadati</taxon>
        <taxon>Pseudomonadota</taxon>
        <taxon>Alphaproteobacteria</taxon>
        <taxon>Caulobacterales</taxon>
        <taxon>Caulobacteraceae</taxon>
        <taxon>Caulobacter</taxon>
    </lineage>
</organism>
<dbReference type="HOGENOM" id="CLU_022238_3_0_5"/>
<gene>
    <name evidence="3" type="ordered locus">Caul_1321</name>
</gene>
<sequence length="588" mass="65463">MRFMQNVCTRGKGRTFYVKKDIPSDVRQAFGGKAQVWRSLGTANKAEALPKAAAILAELDARIAAARAPVAVSPSSDVEVLNLPSVSPARPALRRDQMLEAIEAWRSATIDRAQDAFFNGVADTFEDFGLEDMAHSERLYRLQQRKWFEIEGFDQRLIEALGSRGVVIPADHPALTHVRSDFGAAWHDVESFARRFRRGEFDGWPEDADSAPHVTLRAPVAAATPPSAPADILTLSELAERYIVSKRPPDATAVRGYVRRLSEALDAPHAHEVTAAQMDAFAVDLRRFPIIKRPALDKLPFRKVLDWQARNPGARLLSRKTQWKWFLVYKKLFDYAVSVGVVVANPVAPVMPKAKGEEEERLAYDADDIALIFSQPLFQGCARTHNSVGQLWGYRDEPGGLVLKDAYYWLPILGLWTGCRLEELAAAKAADVKQDVGGIWFLDLTGRKLKNRQSQRPVPIHRALIQAGFVRRAQVARQRGEVYLFPELPHDPAEVLSSSRTFTKWWGMWCERNGGEGSGINDPNKTFHSFRHSFKRACRDAGLGEEIHDLLTGHKGASVGRGYGQGAGLKVLSEAIERVSYPSFPGLP</sequence>
<dbReference type="InterPro" id="IPR013762">
    <property type="entry name" value="Integrase-like_cat_sf"/>
</dbReference>
<dbReference type="EMBL" id="CP000927">
    <property type="protein sequence ID" value="ABZ70451.1"/>
    <property type="molecule type" value="Genomic_DNA"/>
</dbReference>
<dbReference type="CDD" id="cd01184">
    <property type="entry name" value="INT_C_like_1"/>
    <property type="match status" value="1"/>
</dbReference>
<evidence type="ECO:0000256" key="1">
    <source>
        <dbReference type="ARBA" id="ARBA00023172"/>
    </source>
</evidence>
<protein>
    <recommendedName>
        <fullName evidence="2">Tyr recombinase domain-containing protein</fullName>
    </recommendedName>
</protein>
<feature type="domain" description="Tyr recombinase" evidence="2">
    <location>
        <begin position="376"/>
        <end position="577"/>
    </location>
</feature>
<dbReference type="GO" id="GO:0003677">
    <property type="term" value="F:DNA binding"/>
    <property type="evidence" value="ECO:0007669"/>
    <property type="project" value="InterPro"/>
</dbReference>
<dbReference type="STRING" id="366602.Caul_1321"/>
<evidence type="ECO:0000313" key="3">
    <source>
        <dbReference type="EMBL" id="ABZ70451.1"/>
    </source>
</evidence>
<dbReference type="GO" id="GO:0015074">
    <property type="term" value="P:DNA integration"/>
    <property type="evidence" value="ECO:0007669"/>
    <property type="project" value="InterPro"/>
</dbReference>
<dbReference type="Gene3D" id="1.10.443.10">
    <property type="entry name" value="Intergrase catalytic core"/>
    <property type="match status" value="1"/>
</dbReference>